<organism evidence="1">
    <name type="scientific">Anguilla anguilla</name>
    <name type="common">European freshwater eel</name>
    <name type="synonym">Muraena anguilla</name>
    <dbReference type="NCBI Taxonomy" id="7936"/>
    <lineage>
        <taxon>Eukaryota</taxon>
        <taxon>Metazoa</taxon>
        <taxon>Chordata</taxon>
        <taxon>Craniata</taxon>
        <taxon>Vertebrata</taxon>
        <taxon>Euteleostomi</taxon>
        <taxon>Actinopterygii</taxon>
        <taxon>Neopterygii</taxon>
        <taxon>Teleostei</taxon>
        <taxon>Anguilliformes</taxon>
        <taxon>Anguillidae</taxon>
        <taxon>Anguilla</taxon>
    </lineage>
</organism>
<reference evidence="1" key="1">
    <citation type="submission" date="2014-11" db="EMBL/GenBank/DDBJ databases">
        <authorList>
            <person name="Amaro Gonzalez C."/>
        </authorList>
    </citation>
    <scope>NUCLEOTIDE SEQUENCE</scope>
</reference>
<protein>
    <submittedName>
        <fullName evidence="1">Uncharacterized protein</fullName>
    </submittedName>
</protein>
<dbReference type="AlphaFoldDB" id="A0A0E9WVJ6"/>
<proteinExistence type="predicted"/>
<dbReference type="EMBL" id="GBXM01014977">
    <property type="protein sequence ID" value="JAH93600.1"/>
    <property type="molecule type" value="Transcribed_RNA"/>
</dbReference>
<accession>A0A0E9WVJ6</accession>
<reference evidence="1" key="2">
    <citation type="journal article" date="2015" name="Fish Shellfish Immunol.">
        <title>Early steps in the European eel (Anguilla anguilla)-Vibrio vulnificus interaction in the gills: Role of the RtxA13 toxin.</title>
        <authorList>
            <person name="Callol A."/>
            <person name="Pajuelo D."/>
            <person name="Ebbesson L."/>
            <person name="Teles M."/>
            <person name="MacKenzie S."/>
            <person name="Amaro C."/>
        </authorList>
    </citation>
    <scope>NUCLEOTIDE SEQUENCE</scope>
</reference>
<evidence type="ECO:0000313" key="1">
    <source>
        <dbReference type="EMBL" id="JAH93600.1"/>
    </source>
</evidence>
<name>A0A0E9WVJ6_ANGAN</name>
<sequence>MPTVYRFRISRNLLVDFLAECAVVCKMLTDLHFIYYFLSLEGALLSQMTEMKLSQNFVNTCK</sequence>